<gene>
    <name evidence="1" type="ORF">VB738_13985</name>
</gene>
<evidence type="ECO:0000313" key="1">
    <source>
        <dbReference type="EMBL" id="MEA5392368.1"/>
    </source>
</evidence>
<sequence>MKAAPVPWSLTWREDGELGSQDLFDLLQVLVASESHEVQMTLIAAVEQLSVSELQVTGCEQVTRLCA</sequence>
<name>A0ABU5RXC7_9CYAN</name>
<comment type="caution">
    <text evidence="1">The sequence shown here is derived from an EMBL/GenBank/DDBJ whole genome shotgun (WGS) entry which is preliminary data.</text>
</comment>
<proteinExistence type="predicted"/>
<keyword evidence="2" id="KW-1185">Reference proteome</keyword>
<organism evidence="1 2">
    <name type="scientific">Cyanobium gracile UHCC 0139</name>
    <dbReference type="NCBI Taxonomy" id="3110308"/>
    <lineage>
        <taxon>Bacteria</taxon>
        <taxon>Bacillati</taxon>
        <taxon>Cyanobacteriota</taxon>
        <taxon>Cyanophyceae</taxon>
        <taxon>Synechococcales</taxon>
        <taxon>Prochlorococcaceae</taxon>
        <taxon>Cyanobium</taxon>
    </lineage>
</organism>
<evidence type="ECO:0000313" key="2">
    <source>
        <dbReference type="Proteomes" id="UP001304461"/>
    </source>
</evidence>
<dbReference type="EMBL" id="JAYGHX010000010">
    <property type="protein sequence ID" value="MEA5392368.1"/>
    <property type="molecule type" value="Genomic_DNA"/>
</dbReference>
<reference evidence="1 2" key="1">
    <citation type="submission" date="2023-12" db="EMBL/GenBank/DDBJ databases">
        <title>Baltic Sea Cyanobacteria.</title>
        <authorList>
            <person name="Delbaje E."/>
            <person name="Fewer D.P."/>
            <person name="Shishido T.K."/>
        </authorList>
    </citation>
    <scope>NUCLEOTIDE SEQUENCE [LARGE SCALE GENOMIC DNA]</scope>
    <source>
        <strain evidence="1 2">UHCC 0139</strain>
    </source>
</reference>
<dbReference type="RefSeq" id="WP_323306321.1">
    <property type="nucleotide sequence ID" value="NZ_JAYGHX010000010.1"/>
</dbReference>
<dbReference type="Proteomes" id="UP001304461">
    <property type="component" value="Unassembled WGS sequence"/>
</dbReference>
<protein>
    <submittedName>
        <fullName evidence="1">Uncharacterized protein</fullName>
    </submittedName>
</protein>
<accession>A0ABU5RXC7</accession>